<name>A0AB34JEW4_PRYPA</name>
<keyword evidence="1" id="KW-0812">Transmembrane</keyword>
<dbReference type="EMBL" id="JBGBPQ010000009">
    <property type="protein sequence ID" value="KAL1520175.1"/>
    <property type="molecule type" value="Genomic_DNA"/>
</dbReference>
<dbReference type="Proteomes" id="UP001515480">
    <property type="component" value="Unassembled WGS sequence"/>
</dbReference>
<feature type="transmembrane region" description="Helical" evidence="1">
    <location>
        <begin position="147"/>
        <end position="170"/>
    </location>
</feature>
<feature type="transmembrane region" description="Helical" evidence="1">
    <location>
        <begin position="67"/>
        <end position="99"/>
    </location>
</feature>
<reference evidence="2 3" key="1">
    <citation type="journal article" date="2024" name="Science">
        <title>Giant polyketide synthase enzymes in the biosynthesis of giant marine polyether toxins.</title>
        <authorList>
            <person name="Fallon T.R."/>
            <person name="Shende V.V."/>
            <person name="Wierzbicki I.H."/>
            <person name="Pendleton A.L."/>
            <person name="Watervoot N.F."/>
            <person name="Auber R.P."/>
            <person name="Gonzalez D.J."/>
            <person name="Wisecaver J.H."/>
            <person name="Moore B.S."/>
        </authorList>
    </citation>
    <scope>NUCLEOTIDE SEQUENCE [LARGE SCALE GENOMIC DNA]</scope>
    <source>
        <strain evidence="2 3">12B1</strain>
    </source>
</reference>
<proteinExistence type="predicted"/>
<feature type="transmembrane region" description="Helical" evidence="1">
    <location>
        <begin position="120"/>
        <end position="141"/>
    </location>
</feature>
<protein>
    <recommendedName>
        <fullName evidence="4">Transmembrane 9 superfamily member</fullName>
    </recommendedName>
</protein>
<comment type="caution">
    <text evidence="2">The sequence shown here is derived from an EMBL/GenBank/DDBJ whole genome shotgun (WGS) entry which is preliminary data.</text>
</comment>
<feature type="transmembrane region" description="Helical" evidence="1">
    <location>
        <begin position="29"/>
        <end position="47"/>
    </location>
</feature>
<evidence type="ECO:0000313" key="3">
    <source>
        <dbReference type="Proteomes" id="UP001515480"/>
    </source>
</evidence>
<keyword evidence="1" id="KW-0472">Membrane</keyword>
<dbReference type="AlphaFoldDB" id="A0AB34JEW4"/>
<evidence type="ECO:0000256" key="1">
    <source>
        <dbReference type="SAM" id="Phobius"/>
    </source>
</evidence>
<gene>
    <name evidence="2" type="ORF">AB1Y20_023645</name>
</gene>
<keyword evidence="3" id="KW-1185">Reference proteome</keyword>
<evidence type="ECO:0000313" key="2">
    <source>
        <dbReference type="EMBL" id="KAL1520175.1"/>
    </source>
</evidence>
<organism evidence="2 3">
    <name type="scientific">Prymnesium parvum</name>
    <name type="common">Toxic golden alga</name>
    <dbReference type="NCBI Taxonomy" id="97485"/>
    <lineage>
        <taxon>Eukaryota</taxon>
        <taxon>Haptista</taxon>
        <taxon>Haptophyta</taxon>
        <taxon>Prymnesiophyceae</taxon>
        <taxon>Prymnesiales</taxon>
        <taxon>Prymnesiaceae</taxon>
        <taxon>Prymnesium</taxon>
    </lineage>
</organism>
<sequence>MLRTGKQVWEANAKRTALDFRMQELEFHVSRFTTLATQASVLAGFAFEGLVHMEVPKEWEDSDAELIFWLAGSLCMMFALYVLIIASIACILGHQLALFGAEGKSLEDAVTVLRNRRCPIFIASMLSLLSLVVASAAMAYIKMGIAGPPVAVSFAVFCIWTFFSLTTLVCNLGNRQLVTGGTQIYTGRGYFDLANISPGHNGHVPLNETV</sequence>
<accession>A0AB34JEW4</accession>
<keyword evidence="1" id="KW-1133">Transmembrane helix</keyword>
<evidence type="ECO:0008006" key="4">
    <source>
        <dbReference type="Google" id="ProtNLM"/>
    </source>
</evidence>